<evidence type="ECO:0000256" key="1">
    <source>
        <dbReference type="SAM" id="Phobius"/>
    </source>
</evidence>
<reference evidence="2" key="1">
    <citation type="submission" date="2012-11" db="EMBL/GenBank/DDBJ databases">
        <title>The Vampirome: Transcriptome and Proteome Analysis of the Submandibular and Accessory Glands of the Vampire Bat and Vector of Human Rabies, Desmodus rotundus.</title>
        <authorList>
            <person name="Francischetti I.M.B."/>
            <person name="Assumpcao T.C.F."/>
            <person name="Ma D."/>
            <person name="Vicente E.C."/>
            <person name="Ribeiro J.M.C."/>
        </authorList>
    </citation>
    <scope>NUCLEOTIDE SEQUENCE</scope>
    <source>
        <tissue evidence="2">Salivary gland</tissue>
    </source>
</reference>
<feature type="transmembrane region" description="Helical" evidence="1">
    <location>
        <begin position="95"/>
        <end position="115"/>
    </location>
</feature>
<evidence type="ECO:0000313" key="2">
    <source>
        <dbReference type="EMBL" id="JAA53440.1"/>
    </source>
</evidence>
<dbReference type="AlphaFoldDB" id="K9IVD4"/>
<keyword evidence="1" id="KW-0812">Transmembrane</keyword>
<feature type="transmembrane region" description="Helical" evidence="1">
    <location>
        <begin position="160"/>
        <end position="180"/>
    </location>
</feature>
<feature type="non-terminal residue" evidence="2">
    <location>
        <position position="183"/>
    </location>
</feature>
<sequence length="183" mass="20356">MLLRSSLSSLSILLNSVLNSASDRLLISTAFSSFFGVMICSFIWAMFLCLLVLTASLCLFLCICAPHTIHTFWILLSSCCSDWLFFASFCSKLLILFSPSFTLLLFLCKLFFILISESYVSAWIFSMLLRSSLSSLHILINSVLNSASHKLLTSISFSSFSGVLICSFIWAMFVCLLILAGSR</sequence>
<protein>
    <submittedName>
        <fullName evidence="2">Uncharacterized protein</fullName>
    </submittedName>
</protein>
<accession>K9IVD4</accession>
<feature type="transmembrane region" description="Helical" evidence="1">
    <location>
        <begin position="35"/>
        <end position="64"/>
    </location>
</feature>
<keyword evidence="1" id="KW-0472">Membrane</keyword>
<organism evidence="2">
    <name type="scientific">Desmodus rotundus</name>
    <name type="common">Vampire bat</name>
    <dbReference type="NCBI Taxonomy" id="9430"/>
    <lineage>
        <taxon>Eukaryota</taxon>
        <taxon>Metazoa</taxon>
        <taxon>Chordata</taxon>
        <taxon>Craniata</taxon>
        <taxon>Vertebrata</taxon>
        <taxon>Euteleostomi</taxon>
        <taxon>Mammalia</taxon>
        <taxon>Eutheria</taxon>
        <taxon>Laurasiatheria</taxon>
        <taxon>Chiroptera</taxon>
        <taxon>Yangochiroptera</taxon>
        <taxon>Phyllostomidae</taxon>
        <taxon>Desmodontinae</taxon>
        <taxon>Desmodus</taxon>
    </lineage>
</organism>
<feature type="transmembrane region" description="Helical" evidence="1">
    <location>
        <begin position="122"/>
        <end position="140"/>
    </location>
</feature>
<keyword evidence="1" id="KW-1133">Transmembrane helix</keyword>
<proteinExistence type="evidence at transcript level"/>
<dbReference type="EMBL" id="GABZ01000085">
    <property type="protein sequence ID" value="JAA53440.1"/>
    <property type="molecule type" value="mRNA"/>
</dbReference>
<name>K9IVD4_DESRO</name>